<gene>
    <name evidence="1" type="ORF">ACFQKD_03245</name>
</gene>
<reference evidence="1 2" key="1">
    <citation type="journal article" date="2019" name="Int. J. Syst. Evol. Microbiol.">
        <title>The Global Catalogue of Microorganisms (GCM) 10K type strain sequencing project: providing services to taxonomists for standard genome sequencing and annotation.</title>
        <authorList>
            <consortium name="The Broad Institute Genomics Platform"/>
            <consortium name="The Broad Institute Genome Sequencing Center for Infectious Disease"/>
            <person name="Wu L."/>
            <person name="Ma J."/>
        </authorList>
    </citation>
    <scope>NUCLEOTIDE SEQUENCE [LARGE SCALE GENOMIC DNA]</scope>
    <source>
        <strain evidence="1 2">DT55</strain>
    </source>
</reference>
<sequence>MSQELYHVVCRDCTTESLRPTREAAAAVADDHAETVDHEVAVGRVH</sequence>
<dbReference type="GeneID" id="79269804"/>
<evidence type="ECO:0000313" key="2">
    <source>
        <dbReference type="Proteomes" id="UP001596388"/>
    </source>
</evidence>
<accession>A0ABD5WRW3</accession>
<protein>
    <recommendedName>
        <fullName evidence="3">DUF1059 domain-containing protein</fullName>
    </recommendedName>
</protein>
<dbReference type="AlphaFoldDB" id="A0ABD5WRW3"/>
<evidence type="ECO:0000313" key="1">
    <source>
        <dbReference type="EMBL" id="MFC7096309.1"/>
    </source>
</evidence>
<dbReference type="RefSeq" id="WP_276239218.1">
    <property type="nucleotide sequence ID" value="NZ_CP119989.1"/>
</dbReference>
<comment type="caution">
    <text evidence="1">The sequence shown here is derived from an EMBL/GenBank/DDBJ whole genome shotgun (WGS) entry which is preliminary data.</text>
</comment>
<proteinExistence type="predicted"/>
<name>A0ABD5WRW3_9EURY</name>
<dbReference type="EMBL" id="JBHTAG010000002">
    <property type="protein sequence ID" value="MFC7096309.1"/>
    <property type="molecule type" value="Genomic_DNA"/>
</dbReference>
<dbReference type="Proteomes" id="UP001596388">
    <property type="component" value="Unassembled WGS sequence"/>
</dbReference>
<evidence type="ECO:0008006" key="3">
    <source>
        <dbReference type="Google" id="ProtNLM"/>
    </source>
</evidence>
<keyword evidence="2" id="KW-1185">Reference proteome</keyword>
<organism evidence="1 2">
    <name type="scientific">Halobaculum marinum</name>
    <dbReference type="NCBI Taxonomy" id="3031996"/>
    <lineage>
        <taxon>Archaea</taxon>
        <taxon>Methanobacteriati</taxon>
        <taxon>Methanobacteriota</taxon>
        <taxon>Stenosarchaea group</taxon>
        <taxon>Halobacteria</taxon>
        <taxon>Halobacteriales</taxon>
        <taxon>Haloferacaceae</taxon>
        <taxon>Halobaculum</taxon>
    </lineage>
</organism>